<dbReference type="Gene3D" id="1.10.30.50">
    <property type="match status" value="1"/>
</dbReference>
<organism evidence="1 2">
    <name type="scientific">Hafnia paralvei</name>
    <dbReference type="NCBI Taxonomy" id="546367"/>
    <lineage>
        <taxon>Bacteria</taxon>
        <taxon>Pseudomonadati</taxon>
        <taxon>Pseudomonadota</taxon>
        <taxon>Gammaproteobacteria</taxon>
        <taxon>Enterobacterales</taxon>
        <taxon>Hafniaceae</taxon>
        <taxon>Hafnia</taxon>
    </lineage>
</organism>
<evidence type="ECO:0008006" key="3">
    <source>
        <dbReference type="Google" id="ProtNLM"/>
    </source>
</evidence>
<dbReference type="Proteomes" id="UP000218796">
    <property type="component" value="Unassembled WGS sequence"/>
</dbReference>
<reference evidence="1 2" key="1">
    <citation type="submission" date="2017-08" db="EMBL/GenBank/DDBJ databases">
        <title>Draft Genome Sequence of Hafnia alvei CITHA-6 Isolated from Raw Bovine Milk.</title>
        <authorList>
            <person name="Culligan E.P."/>
            <person name="Mcsweeney A."/>
            <person name="O'Doherty C."/>
            <person name="Gleeson E."/>
            <person name="O'Riordan D."/>
            <person name="Sleator R.D."/>
        </authorList>
    </citation>
    <scope>NUCLEOTIDE SEQUENCE [LARGE SCALE GENOMIC DNA]</scope>
    <source>
        <strain evidence="1 2">CITHA-6</strain>
    </source>
</reference>
<dbReference type="OrthoDB" id="9802901at2"/>
<proteinExistence type="predicted"/>
<dbReference type="RefSeq" id="WP_095661536.1">
    <property type="nucleotide sequence ID" value="NZ_NQMS01000003.1"/>
</dbReference>
<evidence type="ECO:0000313" key="1">
    <source>
        <dbReference type="EMBL" id="PAV96592.1"/>
    </source>
</evidence>
<keyword evidence="2" id="KW-1185">Reference proteome</keyword>
<gene>
    <name evidence="1" type="ORF">CJD50_09010</name>
</gene>
<evidence type="ECO:0000313" key="2">
    <source>
        <dbReference type="Proteomes" id="UP000218796"/>
    </source>
</evidence>
<sequence>MALTKKQRAILREKFGGKCAYCGCELPDRWHADHAAPVIRRYTTHIDPVTRILRWTPTGESHYPERDNDGNMFPACPQCNLYKSSADVEGFRTMIERDFAAQINRSQALRAAQRFGQLHVTPEPIVFWFEKFEQLAAPTAQEQK</sequence>
<name>A0A2A2MCE2_9GAMM</name>
<dbReference type="AlphaFoldDB" id="A0A2A2MCE2"/>
<dbReference type="InterPro" id="IPR003615">
    <property type="entry name" value="HNH_nuc"/>
</dbReference>
<dbReference type="CDD" id="cd00085">
    <property type="entry name" value="HNHc"/>
    <property type="match status" value="1"/>
</dbReference>
<accession>A0A2A2MCE2</accession>
<protein>
    <recommendedName>
        <fullName evidence="3">HNH endonuclease</fullName>
    </recommendedName>
</protein>
<comment type="caution">
    <text evidence="1">The sequence shown here is derived from an EMBL/GenBank/DDBJ whole genome shotgun (WGS) entry which is preliminary data.</text>
</comment>
<dbReference type="EMBL" id="NQMS01000003">
    <property type="protein sequence ID" value="PAV96592.1"/>
    <property type="molecule type" value="Genomic_DNA"/>
</dbReference>